<proteinExistence type="predicted"/>
<evidence type="ECO:0000313" key="1">
    <source>
        <dbReference type="EMBL" id="ABC76431.1"/>
    </source>
</evidence>
<name>Q2LQS5_SYNAS</name>
<protein>
    <submittedName>
        <fullName evidence="1">Hypothetical cytosolic protein</fullName>
    </submittedName>
</protein>
<dbReference type="HOGENOM" id="CLU_1509867_0_0_7"/>
<dbReference type="InParanoid" id="Q2LQS5"/>
<sequence length="178" mass="19482">MLSEIEEAIAARIKEKLAAAAGYVAVQRGTEGIPQPAVYVSLEEGAFEKVSSDSFRQTVKGYVDIVFSHLGNEEQRRRGIYPILEGIVQTLLLQTLGLGIAPLRPKAFRNVTSEALRAKGLLVYSLEFETGCHLRKLDEEAAADLLRVGLNYYLQDPEDDEVADAADLIGEPAPEPEP</sequence>
<dbReference type="Pfam" id="PF08873">
    <property type="entry name" value="Phage_Mu_Gp37"/>
    <property type="match status" value="1"/>
</dbReference>
<dbReference type="STRING" id="56780.SYN_02295"/>
<reference evidence="1 2" key="1">
    <citation type="journal article" date="2007" name="Proc. Natl. Acad. Sci. U.S.A.">
        <title>The genome of Syntrophus aciditrophicus: life at the thermodynamic limit of microbial growth.</title>
        <authorList>
            <person name="McInerney M.J."/>
            <person name="Rohlin L."/>
            <person name="Mouttaki H."/>
            <person name="Kim U."/>
            <person name="Krupp R.S."/>
            <person name="Rios-Hernandez L."/>
            <person name="Sieber J."/>
            <person name="Struchtemeyer C.G."/>
            <person name="Bhattacharyya A."/>
            <person name="Campbell J.W."/>
            <person name="Gunsalus R.P."/>
        </authorList>
    </citation>
    <scope>NUCLEOTIDE SEQUENCE [LARGE SCALE GENOMIC DNA]</scope>
    <source>
        <strain evidence="1 2">SB</strain>
    </source>
</reference>
<keyword evidence="2" id="KW-1185">Reference proteome</keyword>
<dbReference type="eggNOG" id="COG5003">
    <property type="taxonomic scope" value="Bacteria"/>
</dbReference>
<dbReference type="KEGG" id="sat:SYN_02295"/>
<gene>
    <name evidence="1" type="ORF">SYN_02295</name>
</gene>
<dbReference type="AlphaFoldDB" id="Q2LQS5"/>
<organism evidence="1 2">
    <name type="scientific">Syntrophus aciditrophicus (strain SB)</name>
    <dbReference type="NCBI Taxonomy" id="56780"/>
    <lineage>
        <taxon>Bacteria</taxon>
        <taxon>Pseudomonadati</taxon>
        <taxon>Thermodesulfobacteriota</taxon>
        <taxon>Syntrophia</taxon>
        <taxon>Syntrophales</taxon>
        <taxon>Syntrophaceae</taxon>
        <taxon>Syntrophus</taxon>
    </lineage>
</organism>
<dbReference type="Proteomes" id="UP000001933">
    <property type="component" value="Chromosome"/>
</dbReference>
<evidence type="ECO:0000313" key="2">
    <source>
        <dbReference type="Proteomes" id="UP000001933"/>
    </source>
</evidence>
<accession>Q2LQS5</accession>
<dbReference type="EMBL" id="CP000252">
    <property type="protein sequence ID" value="ABC76431.1"/>
    <property type="molecule type" value="Genomic_DNA"/>
</dbReference>
<dbReference type="RefSeq" id="WP_011416465.1">
    <property type="nucleotide sequence ID" value="NC_007759.1"/>
</dbReference>
<dbReference type="InterPro" id="IPR014972">
    <property type="entry name" value="Phage_Mu_Gp37"/>
</dbReference>